<evidence type="ECO:0000256" key="1">
    <source>
        <dbReference type="ARBA" id="ARBA00005836"/>
    </source>
</evidence>
<dbReference type="GO" id="GO:0005829">
    <property type="term" value="C:cytosol"/>
    <property type="evidence" value="ECO:0007669"/>
    <property type="project" value="TreeGrafter"/>
</dbReference>
<evidence type="ECO:0000256" key="4">
    <source>
        <dbReference type="ARBA" id="ARBA00023049"/>
    </source>
</evidence>
<sequence>MKRRQFIEMGASSIAAASASGFLLGCAGQALEKPTTAAVVPSADAPRVSYFSRFGVDEGMIRDGLADALSRGADHADLFFQHRVSNGLQLEDGEVNRAYTRVELGVGVRVVRGDQTGYAYTEELTREAIKRAAQTAAAVADGPARPAPKALAVGAALPQRYTLDVPWDGIKPAQKLPILDGVNAAIFKMDGRIKKVSVFFADEAGAILIADSQGRLVEDFQPMTVLYVSCVAEQGGRKETNGYNVAGRRGFDFYSPETVGRVVREAVARTTVLFDAVPAPAGEMPVVLAAGSSGILLHEAIGHGMEADFNRKGTSIYADKIGKPIAQPFVNIVDDAAQPHARGAINVDDEGNPAGTTTLVDKGVLATYMHDSISAKHYGLKPTGNGRRQSYQHPPMPRMRATYMLPGPHEHDEIVASVKRGIYCQSFSNGQVQIGAGDFTFYVKNGFLIEDGKLTRPIKDVNIIGNGPRVLERIDMVGKDLVIDEGGWTCGKDVQSVPVSQGIPTVRVSSITVGGQGGTQGAKASAKG</sequence>
<keyword evidence="9" id="KW-1185">Reference proteome</keyword>
<dbReference type="GO" id="GO:0006508">
    <property type="term" value="P:proteolysis"/>
    <property type="evidence" value="ECO:0007669"/>
    <property type="project" value="UniProtKB-KW"/>
</dbReference>
<dbReference type="InterPro" id="IPR035068">
    <property type="entry name" value="TldD/PmbA_N"/>
</dbReference>
<dbReference type="GO" id="GO:0008237">
    <property type="term" value="F:metallopeptidase activity"/>
    <property type="evidence" value="ECO:0007669"/>
    <property type="project" value="UniProtKB-KW"/>
</dbReference>
<evidence type="ECO:0000259" key="5">
    <source>
        <dbReference type="Pfam" id="PF01523"/>
    </source>
</evidence>
<dbReference type="PROSITE" id="PS51257">
    <property type="entry name" value="PROKAR_LIPOPROTEIN"/>
    <property type="match status" value="1"/>
</dbReference>
<evidence type="ECO:0000259" key="7">
    <source>
        <dbReference type="Pfam" id="PF19290"/>
    </source>
</evidence>
<organism evidence="8 9">
    <name type="scientific">Polyangium fumosum</name>
    <dbReference type="NCBI Taxonomy" id="889272"/>
    <lineage>
        <taxon>Bacteria</taxon>
        <taxon>Pseudomonadati</taxon>
        <taxon>Myxococcota</taxon>
        <taxon>Polyangia</taxon>
        <taxon>Polyangiales</taxon>
        <taxon>Polyangiaceae</taxon>
        <taxon>Polyangium</taxon>
    </lineage>
</organism>
<dbReference type="RefSeq" id="WP_136936078.1">
    <property type="nucleotide sequence ID" value="NZ_SSMQ01000114.1"/>
</dbReference>
<evidence type="ECO:0000256" key="3">
    <source>
        <dbReference type="ARBA" id="ARBA00022801"/>
    </source>
</evidence>
<dbReference type="InterPro" id="IPR045570">
    <property type="entry name" value="Metalloprtase-TldD/E_cen_dom"/>
</dbReference>
<evidence type="ECO:0000313" key="9">
    <source>
        <dbReference type="Proteomes" id="UP000309215"/>
    </source>
</evidence>
<dbReference type="InterPro" id="IPR036059">
    <property type="entry name" value="TldD/PmbA_sf"/>
</dbReference>
<evidence type="ECO:0000256" key="2">
    <source>
        <dbReference type="ARBA" id="ARBA00022670"/>
    </source>
</evidence>
<dbReference type="InterPro" id="IPR045569">
    <property type="entry name" value="Metalloprtase-TldD/E_C"/>
</dbReference>
<dbReference type="Proteomes" id="UP000309215">
    <property type="component" value="Unassembled WGS sequence"/>
</dbReference>
<dbReference type="AlphaFoldDB" id="A0A4V5PK49"/>
<dbReference type="Gene3D" id="3.30.2290.10">
    <property type="entry name" value="PmbA/TldD superfamily"/>
    <property type="match status" value="1"/>
</dbReference>
<dbReference type="PANTHER" id="PTHR30624">
    <property type="entry name" value="UNCHARACTERIZED PROTEIN TLDD AND PMBA"/>
    <property type="match status" value="1"/>
</dbReference>
<feature type="domain" description="Metalloprotease TldD/E N-terminal" evidence="5">
    <location>
        <begin position="76"/>
        <end position="140"/>
    </location>
</feature>
<evidence type="ECO:0000259" key="6">
    <source>
        <dbReference type="Pfam" id="PF19289"/>
    </source>
</evidence>
<dbReference type="OrthoDB" id="9803213at2"/>
<proteinExistence type="inferred from homology"/>
<dbReference type="PANTHER" id="PTHR30624:SF4">
    <property type="entry name" value="METALLOPROTEASE TLDD"/>
    <property type="match status" value="1"/>
</dbReference>
<dbReference type="SUPFAM" id="SSF111283">
    <property type="entry name" value="Putative modulator of DNA gyrase, PmbA/TldD"/>
    <property type="match status" value="1"/>
</dbReference>
<dbReference type="Pfam" id="PF19290">
    <property type="entry name" value="PmbA_TldD_2nd"/>
    <property type="match status" value="1"/>
</dbReference>
<dbReference type="InterPro" id="IPR051463">
    <property type="entry name" value="Peptidase_U62_metallo"/>
</dbReference>
<dbReference type="EMBL" id="SSMQ01000114">
    <property type="protein sequence ID" value="TKC94110.1"/>
    <property type="molecule type" value="Genomic_DNA"/>
</dbReference>
<reference evidence="8 9" key="1">
    <citation type="submission" date="2019-04" db="EMBL/GenBank/DDBJ databases">
        <authorList>
            <person name="Li Y."/>
            <person name="Wang J."/>
        </authorList>
    </citation>
    <scope>NUCLEOTIDE SEQUENCE [LARGE SCALE GENOMIC DNA]</scope>
    <source>
        <strain evidence="8 9">DSM 14668</strain>
    </source>
</reference>
<accession>A0A4V5PK49</accession>
<keyword evidence="3" id="KW-0378">Hydrolase</keyword>
<protein>
    <submittedName>
        <fullName evidence="8">TldD/PmbA family protein</fullName>
    </submittedName>
</protein>
<keyword evidence="4" id="KW-0482">Metalloprotease</keyword>
<dbReference type="Pfam" id="PF19289">
    <property type="entry name" value="PmbA_TldD_3rd"/>
    <property type="match status" value="1"/>
</dbReference>
<feature type="domain" description="Metalloprotease TldD/E C-terminal" evidence="6">
    <location>
        <begin position="282"/>
        <end position="515"/>
    </location>
</feature>
<comment type="similarity">
    <text evidence="1">Belongs to the peptidase U62 family.</text>
</comment>
<dbReference type="Pfam" id="PF01523">
    <property type="entry name" value="PmbA_TldD_1st"/>
    <property type="match status" value="1"/>
</dbReference>
<name>A0A4V5PK49_9BACT</name>
<dbReference type="InterPro" id="IPR002510">
    <property type="entry name" value="Metalloprtase-TldD/E_N"/>
</dbReference>
<gene>
    <name evidence="8" type="ORF">E8A74_48860</name>
</gene>
<comment type="caution">
    <text evidence="8">The sequence shown here is derived from an EMBL/GenBank/DDBJ whole genome shotgun (WGS) entry which is preliminary data.</text>
</comment>
<feature type="domain" description="Metalloprotease TldD/E central" evidence="7">
    <location>
        <begin position="167"/>
        <end position="272"/>
    </location>
</feature>
<keyword evidence="2" id="KW-0645">Protease</keyword>
<evidence type="ECO:0000313" key="8">
    <source>
        <dbReference type="EMBL" id="TKC94110.1"/>
    </source>
</evidence>